<protein>
    <submittedName>
        <fullName evidence="1">VOC family protein</fullName>
    </submittedName>
</protein>
<dbReference type="EMBL" id="JARJGR010000393">
    <property type="protein sequence ID" value="MDF3636148.1"/>
    <property type="molecule type" value="Genomic_DNA"/>
</dbReference>
<evidence type="ECO:0000313" key="1">
    <source>
        <dbReference type="EMBL" id="MDF3636148.1"/>
    </source>
</evidence>
<feature type="non-terminal residue" evidence="1">
    <location>
        <position position="31"/>
    </location>
</feature>
<evidence type="ECO:0000313" key="2">
    <source>
        <dbReference type="Proteomes" id="UP001215180"/>
    </source>
</evidence>
<comment type="caution">
    <text evidence="1">The sequence shown here is derived from an EMBL/GenBank/DDBJ whole genome shotgun (WGS) entry which is preliminary data.</text>
</comment>
<accession>A0AAW6NI15</accession>
<dbReference type="AlphaFoldDB" id="A0AAW6NI15"/>
<sequence>MDNYTLHRGRLIDHIQLVVNNFAASKAFYIA</sequence>
<name>A0AAW6NI15_ENTCL</name>
<gene>
    <name evidence="1" type="ORF">P3S46_02805</name>
</gene>
<organism evidence="1 2">
    <name type="scientific">Enterobacter cloacae</name>
    <dbReference type="NCBI Taxonomy" id="550"/>
    <lineage>
        <taxon>Bacteria</taxon>
        <taxon>Pseudomonadati</taxon>
        <taxon>Pseudomonadota</taxon>
        <taxon>Gammaproteobacteria</taxon>
        <taxon>Enterobacterales</taxon>
        <taxon>Enterobacteriaceae</taxon>
        <taxon>Enterobacter</taxon>
        <taxon>Enterobacter cloacae complex</taxon>
    </lineage>
</organism>
<reference evidence="1" key="1">
    <citation type="submission" date="2023-03" db="EMBL/GenBank/DDBJ databases">
        <title>A Study on Prevalence and Characterization of Enterobacter cloacae strains in China.</title>
        <authorList>
            <person name="Zheng Z."/>
        </authorList>
    </citation>
    <scope>NUCLEOTIDE SEQUENCE</scope>
    <source>
        <strain evidence="1">EC77</strain>
    </source>
</reference>
<dbReference type="Proteomes" id="UP001215180">
    <property type="component" value="Unassembled WGS sequence"/>
</dbReference>
<proteinExistence type="predicted"/>